<evidence type="ECO:0000313" key="1">
    <source>
        <dbReference type="EMBL" id="NGO38453.1"/>
    </source>
</evidence>
<evidence type="ECO:0000313" key="2">
    <source>
        <dbReference type="Proteomes" id="UP000477311"/>
    </source>
</evidence>
<dbReference type="RefSeq" id="WP_165105937.1">
    <property type="nucleotide sequence ID" value="NZ_JAAKYA010000017.1"/>
</dbReference>
<dbReference type="AlphaFoldDB" id="A0A6M1RLB7"/>
<protein>
    <submittedName>
        <fullName evidence="1">Uncharacterized protein</fullName>
    </submittedName>
</protein>
<proteinExistence type="predicted"/>
<gene>
    <name evidence="1" type="ORF">G4L39_03445</name>
</gene>
<reference evidence="1 2" key="1">
    <citation type="submission" date="2020-02" db="EMBL/GenBank/DDBJ databases">
        <title>Draft genome sequence of Limisphaera ngatamarikiensis NGM72.4T, a thermophilic Verrucomicrobia grouped in subdivision 3.</title>
        <authorList>
            <person name="Carere C.R."/>
            <person name="Steen J."/>
            <person name="Hugenholtz P."/>
            <person name="Stott M.B."/>
        </authorList>
    </citation>
    <scope>NUCLEOTIDE SEQUENCE [LARGE SCALE GENOMIC DNA]</scope>
    <source>
        <strain evidence="1 2">NGM72.4</strain>
    </source>
</reference>
<dbReference type="EMBL" id="JAAKYA010000017">
    <property type="protein sequence ID" value="NGO38453.1"/>
    <property type="molecule type" value="Genomic_DNA"/>
</dbReference>
<name>A0A6M1RLB7_9BACT</name>
<feature type="non-terminal residue" evidence="1">
    <location>
        <position position="313"/>
    </location>
</feature>
<accession>A0A6M1RLB7</accession>
<dbReference type="Proteomes" id="UP000477311">
    <property type="component" value="Unassembled WGS sequence"/>
</dbReference>
<sequence>MDRPLMAHSSLVNPAGARRLTGPAGAPLRCARATPWTVALRLCTWIALALLLPHRLHAQLTVEVELSQQQFLPGEPMPVAVRIVNLSGQTLHLGQDNDWLQFSIEGENNRVVRQLGQPSVREPFTLESSRRATVRLDLAPYFELTRPGRYELRATVHIPAWDREFSSPPAQFYIITGARLWEREFGLPTTDPGTPPVMRKYILQEANYLKRNLRLYLRITDPAETQTYKVVPLGPIVSFANPQPQLDSASNLHLLFQNGRVTCAYYVLNPEGDILVRQTWLIAGSRPRLSADADGRIIVVGGQRRYSPDDIPP</sequence>
<keyword evidence="2" id="KW-1185">Reference proteome</keyword>
<organism evidence="1 2">
    <name type="scientific">Limisphaera ngatamarikiensis</name>
    <dbReference type="NCBI Taxonomy" id="1324935"/>
    <lineage>
        <taxon>Bacteria</taxon>
        <taxon>Pseudomonadati</taxon>
        <taxon>Verrucomicrobiota</taxon>
        <taxon>Verrucomicrobiia</taxon>
        <taxon>Limisphaerales</taxon>
        <taxon>Limisphaeraceae</taxon>
        <taxon>Limisphaera</taxon>
    </lineage>
</organism>
<comment type="caution">
    <text evidence="1">The sequence shown here is derived from an EMBL/GenBank/DDBJ whole genome shotgun (WGS) entry which is preliminary data.</text>
</comment>